<organism evidence="22 23">
    <name type="scientific">Sediminispirochaeta smaragdinae (strain DSM 11293 / JCM 15392 / SEBR 4228)</name>
    <name type="common">Spirochaeta smaragdinae</name>
    <dbReference type="NCBI Taxonomy" id="573413"/>
    <lineage>
        <taxon>Bacteria</taxon>
        <taxon>Pseudomonadati</taxon>
        <taxon>Spirochaetota</taxon>
        <taxon>Spirochaetia</taxon>
        <taxon>Spirochaetales</taxon>
        <taxon>Spirochaetaceae</taxon>
        <taxon>Sediminispirochaeta</taxon>
    </lineage>
</organism>
<keyword evidence="6" id="KW-0808">Transferase</keyword>
<dbReference type="AlphaFoldDB" id="E1R5R1"/>
<keyword evidence="9" id="KW-0573">Peptidoglycan synthesis</keyword>
<feature type="transmembrane region" description="Helical" evidence="21">
    <location>
        <begin position="81"/>
        <end position="101"/>
    </location>
</feature>
<dbReference type="STRING" id="573413.Spirs_1549"/>
<sequence>MNGLFAAEKIERKNSDLILLVLMLLLAGIGIAALYSASYFYAERAFGNPRHFLDRHLVFLVIGLVLSVVSSRLSLDFWEKSVPLILGGTLFLMVLTFIPGIGREIMGARRWILLGGNSFQPSELVKFAVVLYVARIMSKKEHRLDDFGNAVLPPLLLVGGFTALIYLQNDFSTAAFVLLIALIMFFVAGVRLIHFFLLFITIFPILAMLLFTKEHRVRRLLAFLDPYGDPVGTGYQVLASQTALSRGHLWGSGLGMGTKKLGGLPEAHSDFVFAVFGEETGFLGVLFVIALFTAFAVRGYMTAFKIRDKNGFGFYLVFGLTSAIFYQALLNMAVVCGLVPATGLPLPLFSNGGSSVLVTMMMFGIILGVSREAELDRSLRS</sequence>
<feature type="transmembrane region" description="Helical" evidence="21">
    <location>
        <begin position="57"/>
        <end position="75"/>
    </location>
</feature>
<evidence type="ECO:0000256" key="9">
    <source>
        <dbReference type="ARBA" id="ARBA00022984"/>
    </source>
</evidence>
<dbReference type="Proteomes" id="UP000002318">
    <property type="component" value="Chromosome"/>
</dbReference>
<evidence type="ECO:0000256" key="5">
    <source>
        <dbReference type="ARBA" id="ARBA00022676"/>
    </source>
</evidence>
<evidence type="ECO:0000256" key="1">
    <source>
        <dbReference type="ARBA" id="ARBA00004651"/>
    </source>
</evidence>
<dbReference type="GO" id="GO:0071555">
    <property type="term" value="P:cell wall organization"/>
    <property type="evidence" value="ECO:0007669"/>
    <property type="project" value="UniProtKB-KW"/>
</dbReference>
<keyword evidence="13" id="KW-0961">Cell wall biogenesis/degradation</keyword>
<proteinExistence type="inferred from homology"/>
<evidence type="ECO:0000256" key="10">
    <source>
        <dbReference type="ARBA" id="ARBA00022989"/>
    </source>
</evidence>
<comment type="similarity">
    <text evidence="16">Belongs to the SEDS family. FtsW subfamily.</text>
</comment>
<evidence type="ECO:0000313" key="23">
    <source>
        <dbReference type="Proteomes" id="UP000002318"/>
    </source>
</evidence>
<dbReference type="InterPro" id="IPR013437">
    <property type="entry name" value="FtsW"/>
</dbReference>
<evidence type="ECO:0000256" key="18">
    <source>
        <dbReference type="ARBA" id="ARBA00041418"/>
    </source>
</evidence>
<keyword evidence="23" id="KW-1185">Reference proteome</keyword>
<keyword evidence="4 22" id="KW-0132">Cell division</keyword>
<keyword evidence="3" id="KW-1003">Cell membrane</keyword>
<dbReference type="GO" id="GO:0051301">
    <property type="term" value="P:cell division"/>
    <property type="evidence" value="ECO:0007669"/>
    <property type="project" value="UniProtKB-KW"/>
</dbReference>
<evidence type="ECO:0000256" key="15">
    <source>
        <dbReference type="ARBA" id="ARBA00033270"/>
    </source>
</evidence>
<dbReference type="RefSeq" id="WP_013254140.1">
    <property type="nucleotide sequence ID" value="NC_014364.1"/>
</dbReference>
<evidence type="ECO:0000256" key="2">
    <source>
        <dbReference type="ARBA" id="ARBA00004752"/>
    </source>
</evidence>
<dbReference type="GO" id="GO:0008955">
    <property type="term" value="F:peptidoglycan glycosyltransferase activity"/>
    <property type="evidence" value="ECO:0007669"/>
    <property type="project" value="UniProtKB-EC"/>
</dbReference>
<feature type="transmembrane region" description="Helical" evidence="21">
    <location>
        <begin position="173"/>
        <end position="190"/>
    </location>
</feature>
<comment type="subcellular location">
    <subcellularLocation>
        <location evidence="1">Cell membrane</location>
        <topology evidence="1">Multi-pass membrane protein</topology>
    </subcellularLocation>
</comment>
<evidence type="ECO:0000256" key="21">
    <source>
        <dbReference type="SAM" id="Phobius"/>
    </source>
</evidence>
<protein>
    <recommendedName>
        <fullName evidence="17">Probable peptidoglycan glycosyltransferase FtsW</fullName>
        <ecNumber evidence="19">2.4.99.28</ecNumber>
    </recommendedName>
    <alternativeName>
        <fullName evidence="18">Cell division protein FtsW</fullName>
    </alternativeName>
    <alternativeName>
        <fullName evidence="15">Cell wall polymerase</fullName>
    </alternativeName>
    <alternativeName>
        <fullName evidence="14">Peptidoglycan polymerase</fullName>
    </alternativeName>
</protein>
<dbReference type="HOGENOM" id="CLU_029243_1_2_12"/>
<dbReference type="GO" id="GO:0015648">
    <property type="term" value="F:lipid-linked peptidoglycan transporter activity"/>
    <property type="evidence" value="ECO:0007669"/>
    <property type="project" value="TreeGrafter"/>
</dbReference>
<dbReference type="InterPro" id="IPR001182">
    <property type="entry name" value="FtsW/RodA"/>
</dbReference>
<accession>E1R5R1</accession>
<feature type="transmembrane region" description="Helical" evidence="21">
    <location>
        <begin position="147"/>
        <end position="167"/>
    </location>
</feature>
<feature type="transmembrane region" description="Helical" evidence="21">
    <location>
        <begin position="312"/>
        <end position="340"/>
    </location>
</feature>
<dbReference type="PANTHER" id="PTHR30474:SF2">
    <property type="entry name" value="PEPTIDOGLYCAN GLYCOSYLTRANSFERASE FTSW-RELATED"/>
    <property type="match status" value="1"/>
</dbReference>
<keyword evidence="10 21" id="KW-1133">Transmembrane helix</keyword>
<dbReference type="GO" id="GO:0005886">
    <property type="term" value="C:plasma membrane"/>
    <property type="evidence" value="ECO:0007669"/>
    <property type="project" value="UniProtKB-SubCell"/>
</dbReference>
<evidence type="ECO:0000256" key="6">
    <source>
        <dbReference type="ARBA" id="ARBA00022679"/>
    </source>
</evidence>
<evidence type="ECO:0000256" key="3">
    <source>
        <dbReference type="ARBA" id="ARBA00022475"/>
    </source>
</evidence>
<evidence type="ECO:0000256" key="20">
    <source>
        <dbReference type="ARBA" id="ARBA00049902"/>
    </source>
</evidence>
<evidence type="ECO:0000256" key="17">
    <source>
        <dbReference type="ARBA" id="ARBA00041185"/>
    </source>
</evidence>
<comment type="pathway">
    <text evidence="2">Cell wall biogenesis; peptidoglycan biosynthesis.</text>
</comment>
<dbReference type="GO" id="GO:0032153">
    <property type="term" value="C:cell division site"/>
    <property type="evidence" value="ECO:0007669"/>
    <property type="project" value="TreeGrafter"/>
</dbReference>
<evidence type="ECO:0000256" key="19">
    <source>
        <dbReference type="ARBA" id="ARBA00044770"/>
    </source>
</evidence>
<dbReference type="GO" id="GO:0008360">
    <property type="term" value="P:regulation of cell shape"/>
    <property type="evidence" value="ECO:0007669"/>
    <property type="project" value="UniProtKB-KW"/>
</dbReference>
<feature type="transmembrane region" description="Helical" evidence="21">
    <location>
        <begin position="281"/>
        <end position="300"/>
    </location>
</feature>
<dbReference type="EMBL" id="CP002116">
    <property type="protein sequence ID" value="ADK80676.1"/>
    <property type="molecule type" value="Genomic_DNA"/>
</dbReference>
<dbReference type="GO" id="GO:0009252">
    <property type="term" value="P:peptidoglycan biosynthetic process"/>
    <property type="evidence" value="ECO:0007669"/>
    <property type="project" value="UniProtKB-KW"/>
</dbReference>
<evidence type="ECO:0000256" key="13">
    <source>
        <dbReference type="ARBA" id="ARBA00023316"/>
    </source>
</evidence>
<dbReference type="eggNOG" id="COG0772">
    <property type="taxonomic scope" value="Bacteria"/>
</dbReference>
<reference evidence="22 23" key="1">
    <citation type="journal article" date="2010" name="Stand. Genomic Sci.">
        <title>Complete genome sequence of Spirochaeta smaragdinae type strain (SEBR 4228).</title>
        <authorList>
            <person name="Mavromatis K."/>
            <person name="Yasawong M."/>
            <person name="Chertkov O."/>
            <person name="Lapidus A."/>
            <person name="Lucas S."/>
            <person name="Nolan M."/>
            <person name="Del Rio T.G."/>
            <person name="Tice H."/>
            <person name="Cheng J.F."/>
            <person name="Pitluck S."/>
            <person name="Liolios K."/>
            <person name="Ivanova N."/>
            <person name="Tapia R."/>
            <person name="Han C."/>
            <person name="Bruce D."/>
            <person name="Goodwin L."/>
            <person name="Pati A."/>
            <person name="Chen A."/>
            <person name="Palaniappan K."/>
            <person name="Land M."/>
            <person name="Hauser L."/>
            <person name="Chang Y.J."/>
            <person name="Jeffries C.D."/>
            <person name="Detter J.C."/>
            <person name="Rohde M."/>
            <person name="Brambilla E."/>
            <person name="Spring S."/>
            <person name="Goker M."/>
            <person name="Sikorski J."/>
            <person name="Woyke T."/>
            <person name="Bristow J."/>
            <person name="Eisen J.A."/>
            <person name="Markowitz V."/>
            <person name="Hugenholtz P."/>
            <person name="Klenk H.P."/>
            <person name="Kyrpides N.C."/>
        </authorList>
    </citation>
    <scope>NUCLEOTIDE SEQUENCE [LARGE SCALE GENOMIC DNA]</scope>
    <source>
        <strain evidence="23">DSM 11293 / JCM 15392 / SEBR 4228</strain>
    </source>
</reference>
<dbReference type="EC" id="2.4.99.28" evidence="19"/>
<evidence type="ECO:0000256" key="4">
    <source>
        <dbReference type="ARBA" id="ARBA00022618"/>
    </source>
</evidence>
<evidence type="ECO:0000256" key="12">
    <source>
        <dbReference type="ARBA" id="ARBA00023306"/>
    </source>
</evidence>
<comment type="catalytic activity">
    <reaction evidence="20">
        <text>[GlcNAc-(1-&gt;4)-Mur2Ac(oyl-L-Ala-gamma-D-Glu-L-Lys-D-Ala-D-Ala)](n)-di-trans,octa-cis-undecaprenyl diphosphate + beta-D-GlcNAc-(1-&gt;4)-Mur2Ac(oyl-L-Ala-gamma-D-Glu-L-Lys-D-Ala-D-Ala)-di-trans,octa-cis-undecaprenyl diphosphate = [GlcNAc-(1-&gt;4)-Mur2Ac(oyl-L-Ala-gamma-D-Glu-L-Lys-D-Ala-D-Ala)](n+1)-di-trans,octa-cis-undecaprenyl diphosphate + di-trans,octa-cis-undecaprenyl diphosphate + H(+)</text>
        <dbReference type="Rhea" id="RHEA:23708"/>
        <dbReference type="Rhea" id="RHEA-COMP:9602"/>
        <dbReference type="Rhea" id="RHEA-COMP:9603"/>
        <dbReference type="ChEBI" id="CHEBI:15378"/>
        <dbReference type="ChEBI" id="CHEBI:58405"/>
        <dbReference type="ChEBI" id="CHEBI:60033"/>
        <dbReference type="ChEBI" id="CHEBI:78435"/>
        <dbReference type="EC" id="2.4.99.28"/>
    </reaction>
</comment>
<keyword evidence="5" id="KW-0328">Glycosyltransferase</keyword>
<evidence type="ECO:0000256" key="16">
    <source>
        <dbReference type="ARBA" id="ARBA00038053"/>
    </source>
</evidence>
<evidence type="ECO:0000256" key="11">
    <source>
        <dbReference type="ARBA" id="ARBA00023136"/>
    </source>
</evidence>
<dbReference type="NCBIfam" id="TIGR02614">
    <property type="entry name" value="ftsW"/>
    <property type="match status" value="1"/>
</dbReference>
<dbReference type="Pfam" id="PF01098">
    <property type="entry name" value="FTSW_RODA_SPOVE"/>
    <property type="match status" value="1"/>
</dbReference>
<keyword evidence="12" id="KW-0131">Cell cycle</keyword>
<feature type="transmembrane region" description="Helical" evidence="21">
    <location>
        <begin position="195"/>
        <end position="212"/>
    </location>
</feature>
<feature type="transmembrane region" description="Helical" evidence="21">
    <location>
        <begin position="352"/>
        <end position="370"/>
    </location>
</feature>
<dbReference type="KEGG" id="ssm:Spirs_1549"/>
<evidence type="ECO:0000256" key="14">
    <source>
        <dbReference type="ARBA" id="ARBA00032370"/>
    </source>
</evidence>
<dbReference type="PANTHER" id="PTHR30474">
    <property type="entry name" value="CELL CYCLE PROTEIN"/>
    <property type="match status" value="1"/>
</dbReference>
<keyword evidence="7 21" id="KW-0812">Transmembrane</keyword>
<keyword evidence="8" id="KW-0133">Cell shape</keyword>
<name>E1R5R1_SEDSS</name>
<gene>
    <name evidence="22" type="ordered locus">Spirs_1549</name>
</gene>
<evidence type="ECO:0000313" key="22">
    <source>
        <dbReference type="EMBL" id="ADK80676.1"/>
    </source>
</evidence>
<feature type="transmembrane region" description="Helical" evidence="21">
    <location>
        <begin position="17"/>
        <end position="37"/>
    </location>
</feature>
<keyword evidence="11 21" id="KW-0472">Membrane</keyword>
<evidence type="ECO:0000256" key="7">
    <source>
        <dbReference type="ARBA" id="ARBA00022692"/>
    </source>
</evidence>
<evidence type="ECO:0000256" key="8">
    <source>
        <dbReference type="ARBA" id="ARBA00022960"/>
    </source>
</evidence>
<dbReference type="OrthoDB" id="9768187at2"/>